<protein>
    <submittedName>
        <fullName evidence="3">Acyltransferase 3</fullName>
    </submittedName>
</protein>
<name>A0A8H6T7C7_9AGAR</name>
<keyword evidence="1" id="KW-1133">Transmembrane helix</keyword>
<sequence>MPSDPEGELAALIPRLVGEWRVHFLDNLRSFVIVLVVLHHVALSFGGVGYWYYVSPYPVSNVSKAVLTLFVALNQTFFMGLMFFIAGHFSSIAVERKAWGVFCIDRLKRLGIPIVVYTFAIHPLVVVLLNRGSVWTALRHYYLNLDRVQGPIWFIALLLVFDVIYATTKLFIPSFGFLIPSSYSQYRLAALLGISTVIICTFSVRLSFPLGTHIPVMALEPGYTPQYVLAYISGCSLSKIQQYMLFRDPRRALALSYLGAILSAAIISGIGAALAIPVTYAGGMNPFALSYAIWHETCFYFLGTAWFSLFHDSERTTEKWGTTARYSYGAYIVHSVVVVWLQILLDSRLDGILKTVIVGVPAIVLSWAVSWVLVQIPFVGAII</sequence>
<feature type="transmembrane region" description="Helical" evidence="1">
    <location>
        <begin position="65"/>
        <end position="89"/>
    </location>
</feature>
<dbReference type="Pfam" id="PF01757">
    <property type="entry name" value="Acyl_transf_3"/>
    <property type="match status" value="1"/>
</dbReference>
<feature type="transmembrane region" description="Helical" evidence="1">
    <location>
        <begin position="288"/>
        <end position="307"/>
    </location>
</feature>
<reference evidence="3" key="1">
    <citation type="submission" date="2020-05" db="EMBL/GenBank/DDBJ databases">
        <title>Mycena genomes resolve the evolution of fungal bioluminescence.</title>
        <authorList>
            <person name="Tsai I.J."/>
        </authorList>
    </citation>
    <scope>NUCLEOTIDE SEQUENCE</scope>
    <source>
        <strain evidence="3">171206Taipei</strain>
    </source>
</reference>
<feature type="transmembrane region" description="Helical" evidence="1">
    <location>
        <begin position="31"/>
        <end position="53"/>
    </location>
</feature>
<evidence type="ECO:0000313" key="3">
    <source>
        <dbReference type="EMBL" id="KAF7312413.1"/>
    </source>
</evidence>
<dbReference type="OrthoDB" id="4141464at2759"/>
<organism evidence="3 4">
    <name type="scientific">Mycena indigotica</name>
    <dbReference type="NCBI Taxonomy" id="2126181"/>
    <lineage>
        <taxon>Eukaryota</taxon>
        <taxon>Fungi</taxon>
        <taxon>Dikarya</taxon>
        <taxon>Basidiomycota</taxon>
        <taxon>Agaricomycotina</taxon>
        <taxon>Agaricomycetes</taxon>
        <taxon>Agaricomycetidae</taxon>
        <taxon>Agaricales</taxon>
        <taxon>Marasmiineae</taxon>
        <taxon>Mycenaceae</taxon>
        <taxon>Mycena</taxon>
    </lineage>
</organism>
<dbReference type="GO" id="GO:0016747">
    <property type="term" value="F:acyltransferase activity, transferring groups other than amino-acyl groups"/>
    <property type="evidence" value="ECO:0007669"/>
    <property type="project" value="InterPro"/>
</dbReference>
<gene>
    <name evidence="3" type="ORF">MIND_00254800</name>
</gene>
<accession>A0A8H6T7C7</accession>
<dbReference type="AlphaFoldDB" id="A0A8H6T7C7"/>
<evidence type="ECO:0000313" key="4">
    <source>
        <dbReference type="Proteomes" id="UP000636479"/>
    </source>
</evidence>
<dbReference type="GeneID" id="59341942"/>
<comment type="caution">
    <text evidence="3">The sequence shown here is derived from an EMBL/GenBank/DDBJ whole genome shotgun (WGS) entry which is preliminary data.</text>
</comment>
<keyword evidence="3" id="KW-0808">Transferase</keyword>
<feature type="domain" description="Acyltransferase 3" evidence="2">
    <location>
        <begin position="23"/>
        <end position="371"/>
    </location>
</feature>
<proteinExistence type="predicted"/>
<keyword evidence="4" id="KW-1185">Reference proteome</keyword>
<dbReference type="InterPro" id="IPR002656">
    <property type="entry name" value="Acyl_transf_3_dom"/>
</dbReference>
<keyword evidence="3" id="KW-0012">Acyltransferase</keyword>
<feature type="transmembrane region" description="Helical" evidence="1">
    <location>
        <begin position="328"/>
        <end position="345"/>
    </location>
</feature>
<dbReference type="RefSeq" id="XP_037224521.1">
    <property type="nucleotide sequence ID" value="XM_037359426.1"/>
</dbReference>
<evidence type="ECO:0000256" key="1">
    <source>
        <dbReference type="SAM" id="Phobius"/>
    </source>
</evidence>
<dbReference type="InterPro" id="IPR050623">
    <property type="entry name" value="Glucan_succinyl_AcylTrfase"/>
</dbReference>
<feature type="transmembrane region" description="Helical" evidence="1">
    <location>
        <begin position="150"/>
        <end position="167"/>
    </location>
</feature>
<evidence type="ECO:0000259" key="2">
    <source>
        <dbReference type="Pfam" id="PF01757"/>
    </source>
</evidence>
<keyword evidence="1" id="KW-0812">Transmembrane</keyword>
<dbReference type="Proteomes" id="UP000636479">
    <property type="component" value="Unassembled WGS sequence"/>
</dbReference>
<keyword evidence="1" id="KW-0472">Membrane</keyword>
<feature type="transmembrane region" description="Helical" evidence="1">
    <location>
        <begin position="188"/>
        <end position="208"/>
    </location>
</feature>
<feature type="transmembrane region" description="Helical" evidence="1">
    <location>
        <begin position="110"/>
        <end position="130"/>
    </location>
</feature>
<dbReference type="PANTHER" id="PTHR36927">
    <property type="entry name" value="BLR4337 PROTEIN"/>
    <property type="match status" value="1"/>
</dbReference>
<feature type="transmembrane region" description="Helical" evidence="1">
    <location>
        <begin position="351"/>
        <end position="374"/>
    </location>
</feature>
<dbReference type="EMBL" id="JACAZF010000002">
    <property type="protein sequence ID" value="KAF7312413.1"/>
    <property type="molecule type" value="Genomic_DNA"/>
</dbReference>
<feature type="transmembrane region" description="Helical" evidence="1">
    <location>
        <begin position="253"/>
        <end position="276"/>
    </location>
</feature>
<dbReference type="PANTHER" id="PTHR36927:SF4">
    <property type="entry name" value="BLR5718 PROTEIN"/>
    <property type="match status" value="1"/>
</dbReference>